<dbReference type="NCBIfam" id="NF040910">
    <property type="entry name" value="CD1375_fam"/>
    <property type="match status" value="1"/>
</dbReference>
<dbReference type="Proteomes" id="UP000252797">
    <property type="component" value="Unassembled WGS sequence"/>
</dbReference>
<proteinExistence type="predicted"/>
<accession>A0A367CG91</accession>
<dbReference type="EMBL" id="LEPB01000004">
    <property type="protein sequence ID" value="RCA11010.1"/>
    <property type="molecule type" value="Genomic_DNA"/>
</dbReference>
<name>A0A367CG91_9ENTE</name>
<comment type="caution">
    <text evidence="1">The sequence shown here is derived from an EMBL/GenBank/DDBJ whole genome shotgun (WGS) entry which is preliminary data.</text>
</comment>
<evidence type="ECO:0000313" key="1">
    <source>
        <dbReference type="EMBL" id="RCA11010.1"/>
    </source>
</evidence>
<organism evidence="1 2">
    <name type="scientific">Enterococcus durans</name>
    <dbReference type="NCBI Taxonomy" id="53345"/>
    <lineage>
        <taxon>Bacteria</taxon>
        <taxon>Bacillati</taxon>
        <taxon>Bacillota</taxon>
        <taxon>Bacilli</taxon>
        <taxon>Lactobacillales</taxon>
        <taxon>Enterococcaceae</taxon>
        <taxon>Enterococcus</taxon>
    </lineage>
</organism>
<evidence type="ECO:0000313" key="2">
    <source>
        <dbReference type="Proteomes" id="UP000252797"/>
    </source>
</evidence>
<gene>
    <name evidence="1" type="ORF">EA71_01765</name>
</gene>
<protein>
    <submittedName>
        <fullName evidence="1">Uncharacterized protein</fullName>
    </submittedName>
</protein>
<dbReference type="InterPro" id="IPR047907">
    <property type="entry name" value="CD1375-like"/>
</dbReference>
<dbReference type="RefSeq" id="WP_258547484.1">
    <property type="nucleotide sequence ID" value="NZ_JAANZI010000006.1"/>
</dbReference>
<reference evidence="1 2" key="1">
    <citation type="submission" date="2015-06" db="EMBL/GenBank/DDBJ databases">
        <title>The Genome Sequence of Enterococcus durans 4EA1.</title>
        <authorList>
            <consortium name="The Broad Institute Genomics Platform"/>
            <consortium name="The Broad Institute Genome Sequencing Center for Infectious Disease"/>
            <person name="Earl A.M."/>
            <person name="Van Tyne D."/>
            <person name="Lebreton F."/>
            <person name="Saavedra J.T."/>
            <person name="Gilmore M.S."/>
            <person name="Manson Mcguire A."/>
            <person name="Clock S."/>
            <person name="Crupain M."/>
            <person name="Rangan U."/>
            <person name="Young S."/>
            <person name="Abouelleil A."/>
            <person name="Cao P."/>
            <person name="Chapman S.B."/>
            <person name="Griggs A."/>
            <person name="Priest M."/>
            <person name="Shea T."/>
            <person name="Wortman J."/>
            <person name="Nusbaum C."/>
            <person name="Birren B."/>
        </authorList>
    </citation>
    <scope>NUCLEOTIDE SEQUENCE [LARGE SCALE GENOMIC DNA]</scope>
    <source>
        <strain evidence="1 2">4EA1</strain>
    </source>
</reference>
<dbReference type="AlphaFoldDB" id="A0A367CG91"/>
<sequence length="41" mass="4540">MVVVYATLIIKGKKTIGDVPSVIEQQVRDVLIDMDLPELAE</sequence>